<comment type="caution">
    <text evidence="2">The sequence shown here is derived from an EMBL/GenBank/DDBJ whole genome shotgun (WGS) entry which is preliminary data.</text>
</comment>
<organism evidence="2 3">
    <name type="scientific">Litchfieldia luteola</name>
    <dbReference type="NCBI Taxonomy" id="682179"/>
    <lineage>
        <taxon>Bacteria</taxon>
        <taxon>Bacillati</taxon>
        <taxon>Bacillota</taxon>
        <taxon>Bacilli</taxon>
        <taxon>Bacillales</taxon>
        <taxon>Bacillaceae</taxon>
        <taxon>Litchfieldia</taxon>
    </lineage>
</organism>
<feature type="transmembrane region" description="Helical" evidence="1">
    <location>
        <begin position="20"/>
        <end position="39"/>
    </location>
</feature>
<keyword evidence="1" id="KW-1133">Transmembrane helix</keyword>
<keyword evidence="1" id="KW-0472">Membrane</keyword>
<feature type="transmembrane region" description="Helical" evidence="1">
    <location>
        <begin position="51"/>
        <end position="74"/>
    </location>
</feature>
<gene>
    <name evidence="2" type="ORF">IMZ08_05920</name>
</gene>
<protein>
    <submittedName>
        <fullName evidence="2">ABC transporter permease</fullName>
    </submittedName>
</protein>
<evidence type="ECO:0000256" key="1">
    <source>
        <dbReference type="SAM" id="Phobius"/>
    </source>
</evidence>
<proteinExistence type="predicted"/>
<dbReference type="RefSeq" id="WP_193535073.1">
    <property type="nucleotide sequence ID" value="NZ_JADCLJ010000011.1"/>
</dbReference>
<reference evidence="2 3" key="1">
    <citation type="submission" date="2020-10" db="EMBL/GenBank/DDBJ databases">
        <title>Bacillus sp. HD4P25, an endophyte from a halophyte.</title>
        <authorList>
            <person name="Sun J.-Q."/>
        </authorList>
    </citation>
    <scope>NUCLEOTIDE SEQUENCE [LARGE SCALE GENOMIC DNA]</scope>
    <source>
        <strain evidence="2 3">YIM 93174</strain>
    </source>
</reference>
<name>A0ABR9QGI3_9BACI</name>
<feature type="transmembrane region" description="Helical" evidence="1">
    <location>
        <begin position="137"/>
        <end position="159"/>
    </location>
</feature>
<keyword evidence="1" id="KW-0812">Transmembrane</keyword>
<keyword evidence="3" id="KW-1185">Reference proteome</keyword>
<feature type="transmembrane region" description="Helical" evidence="1">
    <location>
        <begin position="166"/>
        <end position="184"/>
    </location>
</feature>
<evidence type="ECO:0000313" key="3">
    <source>
        <dbReference type="Proteomes" id="UP001516662"/>
    </source>
</evidence>
<sequence length="243" mass="27521">MSVFMNTLRSEFLKIRKTNITQLIIVSPLICTIIAFSGGFAVSDNEWLNSYYAMVFTHGTLFLPMITGIFACYVCRYEHLDGGWKQMLTLPIPRYQLYIVKFTMIMLLIGLMQLLFLPGLFLAGTVKGMAGSFPLELVLTSLLGGWIATFPLVALQLWVSTAWKSFAAPMAINVIFTFPSILAANSEKFGPYYPWAQPFFGMIPMEGPESMFFFSIQTLIFVILGSFLVFFFGGLRMFVRRVY</sequence>
<dbReference type="EMBL" id="JADCLJ010000011">
    <property type="protein sequence ID" value="MBE4907600.1"/>
    <property type="molecule type" value="Genomic_DNA"/>
</dbReference>
<dbReference type="Pfam" id="PF12730">
    <property type="entry name" value="ABC2_membrane_4"/>
    <property type="match status" value="1"/>
</dbReference>
<evidence type="ECO:0000313" key="2">
    <source>
        <dbReference type="EMBL" id="MBE4907600.1"/>
    </source>
</evidence>
<dbReference type="CDD" id="cd21809">
    <property type="entry name" value="ABC-2_lan_permease-like"/>
    <property type="match status" value="1"/>
</dbReference>
<feature type="transmembrane region" description="Helical" evidence="1">
    <location>
        <begin position="95"/>
        <end position="117"/>
    </location>
</feature>
<accession>A0ABR9QGI3</accession>
<dbReference type="Proteomes" id="UP001516662">
    <property type="component" value="Unassembled WGS sequence"/>
</dbReference>
<feature type="transmembrane region" description="Helical" evidence="1">
    <location>
        <begin position="212"/>
        <end position="235"/>
    </location>
</feature>